<proteinExistence type="predicted"/>
<sequence>MINYIKLSYQIKRKLSTFLKKIFKNISRPKSKFIFQMIYGFLESKSILLSNIGRALKEDILLKKTIESLSRNLSSFDETNQLVENYIDTIQPFINDNTIFYIDGSEITKRNSKVLEDIGTVRDGSIGETNVNGYNILEVAALTDKYKMPISAYSKVYSNACEDFKSENTETLKALDFIRTYFENVGIKAFDRGYDDNKFYKYFTKNKEQFVIRAKRNRDVIHT</sequence>
<evidence type="ECO:0008006" key="3">
    <source>
        <dbReference type="Google" id="ProtNLM"/>
    </source>
</evidence>
<keyword evidence="2" id="KW-1185">Reference proteome</keyword>
<dbReference type="RefSeq" id="WP_200810737.1">
    <property type="nucleotide sequence ID" value="NZ_FUWV01000002.1"/>
</dbReference>
<dbReference type="EMBL" id="FUWV01000002">
    <property type="protein sequence ID" value="SJZ45378.1"/>
    <property type="molecule type" value="Genomic_DNA"/>
</dbReference>
<dbReference type="Gene3D" id="3.90.350.10">
    <property type="entry name" value="Transposase Inhibitor Protein From Tn5, Chain A, domain 1"/>
    <property type="match status" value="1"/>
</dbReference>
<evidence type="ECO:0000313" key="2">
    <source>
        <dbReference type="Proteomes" id="UP000196365"/>
    </source>
</evidence>
<dbReference type="AlphaFoldDB" id="A0A1T4KSR9"/>
<name>A0A1T4KSR9_9FIRM</name>
<reference evidence="1 2" key="1">
    <citation type="submission" date="2017-02" db="EMBL/GenBank/DDBJ databases">
        <authorList>
            <person name="Peterson S.W."/>
        </authorList>
    </citation>
    <scope>NUCLEOTIDE SEQUENCE [LARGE SCALE GENOMIC DNA]</scope>
    <source>
        <strain evidence="1 2">DSM 15102</strain>
    </source>
</reference>
<protein>
    <recommendedName>
        <fullName evidence="3">Transposase DDE domain-containing protein</fullName>
    </recommendedName>
</protein>
<organism evidence="1 2">
    <name type="scientific">Garciella nitratireducens DSM 15102</name>
    <dbReference type="NCBI Taxonomy" id="1121911"/>
    <lineage>
        <taxon>Bacteria</taxon>
        <taxon>Bacillati</taxon>
        <taxon>Bacillota</taxon>
        <taxon>Clostridia</taxon>
        <taxon>Eubacteriales</taxon>
        <taxon>Eubacteriaceae</taxon>
        <taxon>Garciella</taxon>
    </lineage>
</organism>
<dbReference type="Proteomes" id="UP000196365">
    <property type="component" value="Unassembled WGS sequence"/>
</dbReference>
<accession>A0A1T4KSR9</accession>
<gene>
    <name evidence="1" type="ORF">SAMN02745973_00689</name>
</gene>
<evidence type="ECO:0000313" key="1">
    <source>
        <dbReference type="EMBL" id="SJZ45378.1"/>
    </source>
</evidence>